<dbReference type="Proteomes" id="UP000267606">
    <property type="component" value="Unassembled WGS sequence"/>
</dbReference>
<keyword evidence="3 5" id="KW-1133">Transmembrane helix</keyword>
<dbReference type="EMBL" id="UZAJ01015476">
    <property type="protein sequence ID" value="VDO73465.1"/>
    <property type="molecule type" value="Genomic_DNA"/>
</dbReference>
<name>A0A183HU95_9BILA</name>
<evidence type="ECO:0000256" key="3">
    <source>
        <dbReference type="ARBA" id="ARBA00022989"/>
    </source>
</evidence>
<evidence type="ECO:0000256" key="1">
    <source>
        <dbReference type="ARBA" id="ARBA00004141"/>
    </source>
</evidence>
<keyword evidence="2 5" id="KW-0812">Transmembrane</keyword>
<evidence type="ECO:0000313" key="7">
    <source>
        <dbReference type="Proteomes" id="UP000267606"/>
    </source>
</evidence>
<reference evidence="6 7" key="2">
    <citation type="submission" date="2018-11" db="EMBL/GenBank/DDBJ databases">
        <authorList>
            <consortium name="Pathogen Informatics"/>
        </authorList>
    </citation>
    <scope>NUCLEOTIDE SEQUENCE [LARGE SCALE GENOMIC DNA]</scope>
</reference>
<keyword evidence="7" id="KW-1185">Reference proteome</keyword>
<evidence type="ECO:0000256" key="2">
    <source>
        <dbReference type="ARBA" id="ARBA00022692"/>
    </source>
</evidence>
<feature type="transmembrane region" description="Helical" evidence="5">
    <location>
        <begin position="20"/>
        <end position="39"/>
    </location>
</feature>
<evidence type="ECO:0000313" key="8">
    <source>
        <dbReference type="WBParaSite" id="OFLC_0001105701-mRNA-1"/>
    </source>
</evidence>
<protein>
    <submittedName>
        <fullName evidence="8">G_PROTEIN_RECEP_F3_4 domain-containing protein</fullName>
    </submittedName>
</protein>
<organism evidence="8">
    <name type="scientific">Onchocerca flexuosa</name>
    <dbReference type="NCBI Taxonomy" id="387005"/>
    <lineage>
        <taxon>Eukaryota</taxon>
        <taxon>Metazoa</taxon>
        <taxon>Ecdysozoa</taxon>
        <taxon>Nematoda</taxon>
        <taxon>Chromadorea</taxon>
        <taxon>Rhabditida</taxon>
        <taxon>Spirurina</taxon>
        <taxon>Spiruromorpha</taxon>
        <taxon>Filarioidea</taxon>
        <taxon>Onchocercidae</taxon>
        <taxon>Onchocerca</taxon>
    </lineage>
</organism>
<reference evidence="8" key="1">
    <citation type="submission" date="2016-06" db="UniProtKB">
        <authorList>
            <consortium name="WormBaseParasite"/>
        </authorList>
    </citation>
    <scope>IDENTIFICATION</scope>
</reference>
<evidence type="ECO:0000256" key="5">
    <source>
        <dbReference type="SAM" id="Phobius"/>
    </source>
</evidence>
<dbReference type="STRING" id="387005.A0A183HU95"/>
<evidence type="ECO:0000256" key="4">
    <source>
        <dbReference type="ARBA" id="ARBA00023136"/>
    </source>
</evidence>
<dbReference type="AlphaFoldDB" id="A0A183HU95"/>
<sequence>MYLTAECRETAPKYIELGELITLPSLLLAIFGIHTLARLTSGKLSQYGFMTIFRIVDLALLFFAAQQPIIFDSILVKLNVFDCGPLLSAHDNARCKFFMNL</sequence>
<evidence type="ECO:0000313" key="6">
    <source>
        <dbReference type="EMBL" id="VDO73465.1"/>
    </source>
</evidence>
<proteinExistence type="predicted"/>
<dbReference type="InterPro" id="IPR005178">
    <property type="entry name" value="Ostalpha/TMEM184C"/>
</dbReference>
<dbReference type="Pfam" id="PF03619">
    <property type="entry name" value="Solute_trans_a"/>
    <property type="match status" value="1"/>
</dbReference>
<dbReference type="GO" id="GO:0016020">
    <property type="term" value="C:membrane"/>
    <property type="evidence" value="ECO:0007669"/>
    <property type="project" value="UniProtKB-SubCell"/>
</dbReference>
<feature type="transmembrane region" description="Helical" evidence="5">
    <location>
        <begin position="51"/>
        <end position="71"/>
    </location>
</feature>
<accession>A0A183HU95</accession>
<dbReference type="WBParaSite" id="OFLC_0001105701-mRNA-1">
    <property type="protein sequence ID" value="OFLC_0001105701-mRNA-1"/>
    <property type="gene ID" value="OFLC_0001105701"/>
</dbReference>
<comment type="subcellular location">
    <subcellularLocation>
        <location evidence="1">Membrane</location>
        <topology evidence="1">Multi-pass membrane protein</topology>
    </subcellularLocation>
</comment>
<keyword evidence="4 5" id="KW-0472">Membrane</keyword>
<gene>
    <name evidence="6" type="ORF">OFLC_LOCUS11058</name>
</gene>